<protein>
    <submittedName>
        <fullName evidence="1">Uncharacterized protein YbjT (DUF2867 family)</fullName>
    </submittedName>
</protein>
<dbReference type="Proteomes" id="UP000534286">
    <property type="component" value="Unassembled WGS sequence"/>
</dbReference>
<evidence type="ECO:0000313" key="2">
    <source>
        <dbReference type="Proteomes" id="UP000534286"/>
    </source>
</evidence>
<sequence>MENFAPPKAALMFPNLAGDEIVTAIEAQTKVQMIRADDIAAFVAAAPEQPERFAGHSIELAAEALTMQVG</sequence>
<keyword evidence="2" id="KW-1185">Reference proteome</keyword>
<gene>
    <name evidence="1" type="ORF">FHR32_007652</name>
</gene>
<dbReference type="Gene3D" id="3.90.25.10">
    <property type="entry name" value="UDP-galactose 4-epimerase, domain 1"/>
    <property type="match status" value="1"/>
</dbReference>
<accession>A0A7W7S4A9</accession>
<evidence type="ECO:0000313" key="1">
    <source>
        <dbReference type="EMBL" id="MBB4943252.1"/>
    </source>
</evidence>
<dbReference type="SUPFAM" id="SSF51735">
    <property type="entry name" value="NAD(P)-binding Rossmann-fold domains"/>
    <property type="match status" value="1"/>
</dbReference>
<organism evidence="1 2">
    <name type="scientific">Streptosporangium album</name>
    <dbReference type="NCBI Taxonomy" id="47479"/>
    <lineage>
        <taxon>Bacteria</taxon>
        <taxon>Bacillati</taxon>
        <taxon>Actinomycetota</taxon>
        <taxon>Actinomycetes</taxon>
        <taxon>Streptosporangiales</taxon>
        <taxon>Streptosporangiaceae</taxon>
        <taxon>Streptosporangium</taxon>
    </lineage>
</organism>
<dbReference type="AlphaFoldDB" id="A0A7W7S4A9"/>
<comment type="caution">
    <text evidence="1">The sequence shown here is derived from an EMBL/GenBank/DDBJ whole genome shotgun (WGS) entry which is preliminary data.</text>
</comment>
<reference evidence="1 2" key="1">
    <citation type="submission" date="2020-08" db="EMBL/GenBank/DDBJ databases">
        <title>Sequencing the genomes of 1000 actinobacteria strains.</title>
        <authorList>
            <person name="Klenk H.-P."/>
        </authorList>
    </citation>
    <scope>NUCLEOTIDE SEQUENCE [LARGE SCALE GENOMIC DNA]</scope>
    <source>
        <strain evidence="1 2">DSM 43023</strain>
    </source>
</reference>
<dbReference type="InterPro" id="IPR036291">
    <property type="entry name" value="NAD(P)-bd_dom_sf"/>
</dbReference>
<dbReference type="EMBL" id="JACHJU010000005">
    <property type="protein sequence ID" value="MBB4943252.1"/>
    <property type="molecule type" value="Genomic_DNA"/>
</dbReference>
<dbReference type="Gene3D" id="3.40.50.720">
    <property type="entry name" value="NAD(P)-binding Rossmann-like Domain"/>
    <property type="match status" value="1"/>
</dbReference>
<dbReference type="RefSeq" id="WP_246468395.1">
    <property type="nucleotide sequence ID" value="NZ_BAABEK010000038.1"/>
</dbReference>
<proteinExistence type="predicted"/>
<name>A0A7W7S4A9_9ACTN</name>